<accession>A0A8E0RWI4</accession>
<feature type="compositionally biased region" description="Acidic residues" evidence="1">
    <location>
        <begin position="123"/>
        <end position="136"/>
    </location>
</feature>
<dbReference type="Proteomes" id="UP000728185">
    <property type="component" value="Unassembled WGS sequence"/>
</dbReference>
<proteinExistence type="predicted"/>
<evidence type="ECO:0000313" key="3">
    <source>
        <dbReference type="Proteomes" id="UP000728185"/>
    </source>
</evidence>
<comment type="caution">
    <text evidence="2">The sequence shown here is derived from an EMBL/GenBank/DDBJ whole genome shotgun (WGS) entry which is preliminary data.</text>
</comment>
<feature type="compositionally biased region" description="Basic and acidic residues" evidence="1">
    <location>
        <begin position="102"/>
        <end position="117"/>
    </location>
</feature>
<sequence length="158" mass="17734">MCLQYPSLLVLHLYPVSPRSDLADPPFSEPTGATITLNNDRVLYLRGVNQYMALACIIHEESLEKIGLIEYNFHVIKDGLQKMLELNQKHERDDLGILDPTDPTHIDSEHQSDRVLDAGDANNGEDDEDGNEEEDNDNHANPRGPPIHQSRDLGPLLC</sequence>
<protein>
    <submittedName>
        <fullName evidence="2">Ras GTP-binding protein D</fullName>
    </submittedName>
</protein>
<dbReference type="AlphaFoldDB" id="A0A8E0RWI4"/>
<dbReference type="EMBL" id="LUCM01004115">
    <property type="protein sequence ID" value="KAA0194784.1"/>
    <property type="molecule type" value="Genomic_DNA"/>
</dbReference>
<dbReference type="Gene3D" id="3.30.450.190">
    <property type="match status" value="1"/>
</dbReference>
<keyword evidence="3" id="KW-1185">Reference proteome</keyword>
<organism evidence="2 3">
    <name type="scientific">Fasciolopsis buskii</name>
    <dbReference type="NCBI Taxonomy" id="27845"/>
    <lineage>
        <taxon>Eukaryota</taxon>
        <taxon>Metazoa</taxon>
        <taxon>Spiralia</taxon>
        <taxon>Lophotrochozoa</taxon>
        <taxon>Platyhelminthes</taxon>
        <taxon>Trematoda</taxon>
        <taxon>Digenea</taxon>
        <taxon>Plagiorchiida</taxon>
        <taxon>Echinostomata</taxon>
        <taxon>Echinostomatoidea</taxon>
        <taxon>Fasciolidae</taxon>
        <taxon>Fasciolopsis</taxon>
    </lineage>
</organism>
<name>A0A8E0RWI4_9TREM</name>
<reference evidence="2" key="1">
    <citation type="submission" date="2019-05" db="EMBL/GenBank/DDBJ databases">
        <title>Annotation for the trematode Fasciolopsis buski.</title>
        <authorList>
            <person name="Choi Y.-J."/>
        </authorList>
    </citation>
    <scope>NUCLEOTIDE SEQUENCE</scope>
    <source>
        <strain evidence="2">HT</strain>
        <tissue evidence="2">Whole worm</tissue>
    </source>
</reference>
<feature type="region of interest" description="Disordered" evidence="1">
    <location>
        <begin position="93"/>
        <end position="158"/>
    </location>
</feature>
<gene>
    <name evidence="2" type="ORF">FBUS_01633</name>
</gene>
<evidence type="ECO:0000256" key="1">
    <source>
        <dbReference type="SAM" id="MobiDB-lite"/>
    </source>
</evidence>
<dbReference type="OrthoDB" id="26136at2759"/>
<evidence type="ECO:0000313" key="2">
    <source>
        <dbReference type="EMBL" id="KAA0194784.1"/>
    </source>
</evidence>